<evidence type="ECO:0000313" key="1">
    <source>
        <dbReference type="EMBL" id="PPU61773.1"/>
    </source>
</evidence>
<organism evidence="1 2">
    <name type="scientific">Xanthomonas codiaei</name>
    <dbReference type="NCBI Taxonomy" id="56463"/>
    <lineage>
        <taxon>Bacteria</taxon>
        <taxon>Pseudomonadati</taxon>
        <taxon>Pseudomonadota</taxon>
        <taxon>Gammaproteobacteria</taxon>
        <taxon>Lysobacterales</taxon>
        <taxon>Lysobacteraceae</taxon>
        <taxon>Xanthomonas</taxon>
    </lineage>
</organism>
<dbReference type="EMBL" id="MDEC01000022">
    <property type="protein sequence ID" value="PPU61773.1"/>
    <property type="molecule type" value="Genomic_DNA"/>
</dbReference>
<dbReference type="AlphaFoldDB" id="A0A2S7CJN7"/>
<reference evidence="1 2" key="1">
    <citation type="submission" date="2016-08" db="EMBL/GenBank/DDBJ databases">
        <authorList>
            <person name="Seilhamer J.J."/>
        </authorList>
    </citation>
    <scope>NUCLEOTIDE SEQUENCE [LARGE SCALE GENOMIC DNA]</scope>
    <source>
        <strain evidence="1 2">CFBP4690</strain>
    </source>
</reference>
<proteinExistence type="predicted"/>
<protein>
    <submittedName>
        <fullName evidence="1">Uncharacterized protein</fullName>
    </submittedName>
</protein>
<name>A0A2S7CJN7_9XANT</name>
<accession>A0A2S7CJN7</accession>
<gene>
    <name evidence="1" type="ORF">XcodCFBP4690_15325</name>
</gene>
<evidence type="ECO:0000313" key="2">
    <source>
        <dbReference type="Proteomes" id="UP000237872"/>
    </source>
</evidence>
<comment type="caution">
    <text evidence="1">The sequence shown here is derived from an EMBL/GenBank/DDBJ whole genome shotgun (WGS) entry which is preliminary data.</text>
</comment>
<dbReference type="OrthoDB" id="6009217at2"/>
<sequence length="108" mass="11684">MQALSQLSYGPALLRAGNHSDPNHLWEGVFEKICCSRDCGATGARRSACYLAFLRRADRISVIAVKCKAIEAARRWRVVIAAPSALLQVRAICVCAIAMVLRAISLAA</sequence>
<dbReference type="Proteomes" id="UP000237872">
    <property type="component" value="Unassembled WGS sequence"/>
</dbReference>